<feature type="region of interest" description="Disordered" evidence="6">
    <location>
        <begin position="182"/>
        <end position="205"/>
    </location>
</feature>
<evidence type="ECO:0000256" key="3">
    <source>
        <dbReference type="ARBA" id="ARBA00022989"/>
    </source>
</evidence>
<dbReference type="InterPro" id="IPR007656">
    <property type="entry name" value="GTD-bd"/>
</dbReference>
<evidence type="ECO:0000256" key="4">
    <source>
        <dbReference type="ARBA" id="ARBA00023136"/>
    </source>
</evidence>
<evidence type="ECO:0000256" key="7">
    <source>
        <dbReference type="SAM" id="Phobius"/>
    </source>
</evidence>
<dbReference type="Pfam" id="PF04576">
    <property type="entry name" value="Zein-binding"/>
    <property type="match status" value="1"/>
</dbReference>
<dbReference type="Proteomes" id="UP000237105">
    <property type="component" value="Unassembled WGS sequence"/>
</dbReference>
<dbReference type="AlphaFoldDB" id="A0A2P5ACA2"/>
<evidence type="ECO:0000313" key="10">
    <source>
        <dbReference type="Proteomes" id="UP000237105"/>
    </source>
</evidence>
<protein>
    <submittedName>
        <fullName evidence="9">Zein-binding domain containing protein</fullName>
    </submittedName>
</protein>
<comment type="subcellular location">
    <subcellularLocation>
        <location evidence="1">Membrane</location>
        <topology evidence="1">Single-pass membrane protein</topology>
    </subcellularLocation>
</comment>
<evidence type="ECO:0000256" key="6">
    <source>
        <dbReference type="SAM" id="MobiDB-lite"/>
    </source>
</evidence>
<comment type="caution">
    <text evidence="9">The sequence shown here is derived from an EMBL/GenBank/DDBJ whole genome shotgun (WGS) entry which is preliminary data.</text>
</comment>
<feature type="transmembrane region" description="Helical" evidence="7">
    <location>
        <begin position="20"/>
        <end position="44"/>
    </location>
</feature>
<organism evidence="9 10">
    <name type="scientific">Parasponia andersonii</name>
    <name type="common">Sponia andersonii</name>
    <dbReference type="NCBI Taxonomy" id="3476"/>
    <lineage>
        <taxon>Eukaryota</taxon>
        <taxon>Viridiplantae</taxon>
        <taxon>Streptophyta</taxon>
        <taxon>Embryophyta</taxon>
        <taxon>Tracheophyta</taxon>
        <taxon>Spermatophyta</taxon>
        <taxon>Magnoliopsida</taxon>
        <taxon>eudicotyledons</taxon>
        <taxon>Gunneridae</taxon>
        <taxon>Pentapetalae</taxon>
        <taxon>rosids</taxon>
        <taxon>fabids</taxon>
        <taxon>Rosales</taxon>
        <taxon>Cannabaceae</taxon>
        <taxon>Parasponia</taxon>
    </lineage>
</organism>
<evidence type="ECO:0000256" key="1">
    <source>
        <dbReference type="ARBA" id="ARBA00004167"/>
    </source>
</evidence>
<dbReference type="OrthoDB" id="1853282at2759"/>
<keyword evidence="5" id="KW-0175">Coiled coil</keyword>
<keyword evidence="3 7" id="KW-1133">Transmembrane helix</keyword>
<dbReference type="PANTHER" id="PTHR31448">
    <property type="entry name" value="MYOSIN-BINDING PROTEIN 2"/>
    <property type="match status" value="1"/>
</dbReference>
<accession>A0A2P5ACA2</accession>
<feature type="domain" description="GTD-binding" evidence="8">
    <location>
        <begin position="323"/>
        <end position="421"/>
    </location>
</feature>
<feature type="compositionally biased region" description="Polar residues" evidence="6">
    <location>
        <begin position="450"/>
        <end position="467"/>
    </location>
</feature>
<gene>
    <name evidence="9" type="ORF">PanWU01x14_346620</name>
</gene>
<proteinExistence type="predicted"/>
<feature type="region of interest" description="Disordered" evidence="6">
    <location>
        <begin position="523"/>
        <end position="543"/>
    </location>
</feature>
<keyword evidence="4 7" id="KW-0472">Membrane</keyword>
<evidence type="ECO:0000313" key="9">
    <source>
        <dbReference type="EMBL" id="PON34168.1"/>
    </source>
</evidence>
<dbReference type="GO" id="GO:0016020">
    <property type="term" value="C:membrane"/>
    <property type="evidence" value="ECO:0007669"/>
    <property type="project" value="UniProtKB-SubCell"/>
</dbReference>
<feature type="compositionally biased region" description="Polar residues" evidence="6">
    <location>
        <begin position="528"/>
        <end position="537"/>
    </location>
</feature>
<dbReference type="STRING" id="3476.A0A2P5ACA2"/>
<reference evidence="10" key="1">
    <citation type="submission" date="2016-06" db="EMBL/GenBank/DDBJ databases">
        <title>Parallel loss of symbiosis genes in relatives of nitrogen-fixing non-legume Parasponia.</title>
        <authorList>
            <person name="Van Velzen R."/>
            <person name="Holmer R."/>
            <person name="Bu F."/>
            <person name="Rutten L."/>
            <person name="Van Zeijl A."/>
            <person name="Liu W."/>
            <person name="Santuari L."/>
            <person name="Cao Q."/>
            <person name="Sharma T."/>
            <person name="Shen D."/>
            <person name="Roswanjaya Y."/>
            <person name="Wardhani T."/>
            <person name="Kalhor M.S."/>
            <person name="Jansen J."/>
            <person name="Van den Hoogen J."/>
            <person name="Gungor B."/>
            <person name="Hartog M."/>
            <person name="Hontelez J."/>
            <person name="Verver J."/>
            <person name="Yang W.-C."/>
            <person name="Schijlen E."/>
            <person name="Repin R."/>
            <person name="Schilthuizen M."/>
            <person name="Schranz E."/>
            <person name="Heidstra R."/>
            <person name="Miyata K."/>
            <person name="Fedorova E."/>
            <person name="Kohlen W."/>
            <person name="Bisseling T."/>
            <person name="Smit S."/>
            <person name="Geurts R."/>
        </authorList>
    </citation>
    <scope>NUCLEOTIDE SEQUENCE [LARGE SCALE GENOMIC DNA]</scope>
    <source>
        <strain evidence="10">cv. WU1-14</strain>
    </source>
</reference>
<dbReference type="EMBL" id="JXTB01000676">
    <property type="protein sequence ID" value="PON34168.1"/>
    <property type="molecule type" value="Genomic_DNA"/>
</dbReference>
<dbReference type="GO" id="GO:0080115">
    <property type="term" value="F:myosin XI tail binding"/>
    <property type="evidence" value="ECO:0007669"/>
    <property type="project" value="UniProtKB-ARBA"/>
</dbReference>
<sequence>MAKRSFCRFVEQELGKFPHFVVYAVLEWFLILLLFVDGFLALFANEFAKFFDLRIPCLFCTRIDHVLVHRNHDFYYNESVCEAHKKDVSSLAYCHNHKKLSDIRRMCEACLLSFATEKESDCGTYKSLVGILHKDLDCFVEDDHHHIHLSLPAPIPKEEGVQIEKSDILRCSCCGEFLKTKTKSSSYPKGRQALSFSQAPAPSPRAPFLPHGRCTELKLLSENESGLLEDENGSQAISSDSQLREDVKAAMAPLLTEADELSDDANKTPNFIRGNRFFGIPLDSAANSPRFGVKISRKSQLEKTEFTSESMEGSAQNEVDIDSILHGLKRQVRLDRKSLMALYMELDEERSASAVAANNAMAMITRLQAEKAAVQMEALQYQRMMEEQFEYDQEALQETNDMLLKREEDVKVLEAELEAYREKYGSLKEESFNGCQDEAGGDYQEETKAQSYSTLSVRTESGSSRFSLNEEEANGVFGRNPDQSVSSLGENGGGEIIDESSLKDFKEEKAYFLGRRKLDKKNHLSENGVHTLQSSTHGEIDNI</sequence>
<feature type="region of interest" description="Disordered" evidence="6">
    <location>
        <begin position="450"/>
        <end position="500"/>
    </location>
</feature>
<dbReference type="PROSITE" id="PS51775">
    <property type="entry name" value="GTD_BINDING"/>
    <property type="match status" value="1"/>
</dbReference>
<dbReference type="PANTHER" id="PTHR31448:SF9">
    <property type="entry name" value="MYOSIN-BINDING PROTEIN 6-RELATED"/>
    <property type="match status" value="1"/>
</dbReference>
<keyword evidence="2 7" id="KW-0812">Transmembrane</keyword>
<dbReference type="InterPro" id="IPR039306">
    <property type="entry name" value="MYOB"/>
</dbReference>
<evidence type="ECO:0000259" key="8">
    <source>
        <dbReference type="PROSITE" id="PS51775"/>
    </source>
</evidence>
<evidence type="ECO:0000256" key="2">
    <source>
        <dbReference type="ARBA" id="ARBA00022692"/>
    </source>
</evidence>
<keyword evidence="10" id="KW-1185">Reference proteome</keyword>
<name>A0A2P5ACA2_PARAD</name>
<feature type="coiled-coil region" evidence="5">
    <location>
        <begin position="357"/>
        <end position="430"/>
    </location>
</feature>
<evidence type="ECO:0000256" key="5">
    <source>
        <dbReference type="SAM" id="Coils"/>
    </source>
</evidence>